<name>A0A1X0WGN7_9GAMM</name>
<dbReference type="GO" id="GO:0030254">
    <property type="term" value="P:protein secretion by the type III secretion system"/>
    <property type="evidence" value="ECO:0007669"/>
    <property type="project" value="InterPro"/>
</dbReference>
<evidence type="ECO:0000256" key="1">
    <source>
        <dbReference type="SAM" id="MobiDB-lite"/>
    </source>
</evidence>
<dbReference type="Proteomes" id="UP000192536">
    <property type="component" value="Unassembled WGS sequence"/>
</dbReference>
<feature type="domain" description="Hypersensitivity response secretion-like HrpJ" evidence="2">
    <location>
        <begin position="59"/>
        <end position="209"/>
    </location>
</feature>
<dbReference type="GO" id="GO:0019867">
    <property type="term" value="C:outer membrane"/>
    <property type="evidence" value="ECO:0007669"/>
    <property type="project" value="InterPro"/>
</dbReference>
<sequence>MLRVREQQRAKAQAEKESSNEKVMDEGELDSAALSLTEDDSSADLIARASQNVDESLIALSQFRSRRDLTLKSGADAENNFDSILDDNTLPKIALLLKMVSGVQGNSIQDMHFRFLKLFPDESDRVLILRKLLKRKNLDETTRKNISTLLENTLQAADPRRLQAGLNIAVKARLFGQFLDINPQLLRSAYRYFIESDDAETVIYKNWISIFGYKKRKTILELIEEFLLTDIDALDPSCSLTEFGNVLLKLNQLKRLRTVDGDFIGNLLLNENIFNVNESEEAWLLFFFCVLQDARNLEEYLNEVAGEFLMAGEPSGCVRFVQALYIECSKIPVEFFDVSEDKSWLEEHLKDSISFHFENEIIKFKKLNH</sequence>
<dbReference type="Gene3D" id="1.10.150.630">
    <property type="match status" value="1"/>
</dbReference>
<feature type="compositionally biased region" description="Basic and acidic residues" evidence="1">
    <location>
        <begin position="1"/>
        <end position="25"/>
    </location>
</feature>
<dbReference type="SUPFAM" id="SSF140591">
    <property type="entry name" value="Type III secretion system domain"/>
    <property type="match status" value="1"/>
</dbReference>
<dbReference type="AlphaFoldDB" id="A0A1X0WGN7"/>
<keyword evidence="4" id="KW-1185">Reference proteome</keyword>
<dbReference type="GO" id="GO:0050709">
    <property type="term" value="P:negative regulation of protein secretion"/>
    <property type="evidence" value="ECO:0007669"/>
    <property type="project" value="InterPro"/>
</dbReference>
<reference evidence="3 4" key="1">
    <citation type="journal article" date="2017" name="Int. J. Syst. Evol. Microbiol.">
        <title>Rouxiella badensis sp. nov. and Rouxiella silvae sp. nov. isolated from peat bog soil in Germany and emendation of the genus description.</title>
        <authorList>
            <person name="Le Fleche-Mateos A."/>
            <person name="Kugler J.H."/>
            <person name="Hansen S.H."/>
            <person name="Syldatk C."/>
            <person name="Hausmann R."/>
            <person name="Lomprez F."/>
            <person name="Vandenbogaert M."/>
            <person name="Manuguerra J.C."/>
            <person name="Grimont P.A."/>
        </authorList>
    </citation>
    <scope>NUCLEOTIDE SEQUENCE [LARGE SCALE GENOMIC DNA]</scope>
    <source>
        <strain evidence="3 4">DSM 100043</strain>
    </source>
</reference>
<gene>
    <name evidence="3" type="ORF">BS640_08310</name>
</gene>
<proteinExistence type="predicted"/>
<organism evidence="3 4">
    <name type="scientific">Rouxiella badensis</name>
    <dbReference type="NCBI Taxonomy" id="1646377"/>
    <lineage>
        <taxon>Bacteria</taxon>
        <taxon>Pseudomonadati</taxon>
        <taxon>Pseudomonadota</taxon>
        <taxon>Gammaproteobacteria</taxon>
        <taxon>Enterobacterales</taxon>
        <taxon>Yersiniaceae</taxon>
        <taxon>Rouxiella</taxon>
    </lineage>
</organism>
<feature type="region of interest" description="Disordered" evidence="1">
    <location>
        <begin position="1"/>
        <end position="26"/>
    </location>
</feature>
<evidence type="ECO:0000259" key="2">
    <source>
        <dbReference type="Pfam" id="PF07201"/>
    </source>
</evidence>
<dbReference type="PRINTS" id="PR01344">
    <property type="entry name" value="INVEPROTEIN"/>
</dbReference>
<dbReference type="InterPro" id="IPR003520">
    <property type="entry name" value="Invas_InvE"/>
</dbReference>
<evidence type="ECO:0000313" key="3">
    <source>
        <dbReference type="EMBL" id="ORJ25883.1"/>
    </source>
</evidence>
<dbReference type="InterPro" id="IPR010812">
    <property type="entry name" value="HrpJ-like"/>
</dbReference>
<dbReference type="GO" id="GO:0009986">
    <property type="term" value="C:cell surface"/>
    <property type="evidence" value="ECO:0007669"/>
    <property type="project" value="InterPro"/>
</dbReference>
<dbReference type="NCBIfam" id="TIGR02568">
    <property type="entry name" value="LcrE"/>
    <property type="match status" value="1"/>
</dbReference>
<dbReference type="STRING" id="1646377.BS640_08310"/>
<evidence type="ECO:0000313" key="4">
    <source>
        <dbReference type="Proteomes" id="UP000192536"/>
    </source>
</evidence>
<dbReference type="EMBL" id="MRWE01000011">
    <property type="protein sequence ID" value="ORJ25883.1"/>
    <property type="molecule type" value="Genomic_DNA"/>
</dbReference>
<accession>A0A1X0WGN7</accession>
<dbReference type="RefSeq" id="WP_084912356.1">
    <property type="nucleotide sequence ID" value="NZ_MRWE01000011.1"/>
</dbReference>
<protein>
    <recommendedName>
        <fullName evidence="2">Hypersensitivity response secretion-like HrpJ domain-containing protein</fullName>
    </recommendedName>
</protein>
<comment type="caution">
    <text evidence="3">The sequence shown here is derived from an EMBL/GenBank/DDBJ whole genome shotgun (WGS) entry which is preliminary data.</text>
</comment>
<dbReference type="InterPro" id="IPR013401">
    <property type="entry name" value="T3SS_LcrE"/>
</dbReference>
<dbReference type="Pfam" id="PF07201">
    <property type="entry name" value="HrpJ"/>
    <property type="match status" value="1"/>
</dbReference>